<protein>
    <recommendedName>
        <fullName evidence="8">Glycosyltransferase family 34 protein</fullName>
    </recommendedName>
</protein>
<dbReference type="GO" id="GO:0016757">
    <property type="term" value="F:glycosyltransferase activity"/>
    <property type="evidence" value="ECO:0007669"/>
    <property type="project" value="UniProtKB-KW"/>
</dbReference>
<dbReference type="AlphaFoldDB" id="C1EEP1"/>
<keyword evidence="5" id="KW-0812">Transmembrane</keyword>
<keyword evidence="7" id="KW-1185">Reference proteome</keyword>
<proteinExistence type="inferred from homology"/>
<feature type="compositionally biased region" description="Polar residues" evidence="4">
    <location>
        <begin position="37"/>
        <end position="48"/>
    </location>
</feature>
<accession>C1EEP1</accession>
<name>C1EEP1_MICCC</name>
<dbReference type="STRING" id="296587.C1EEP1"/>
<dbReference type="GeneID" id="8247732"/>
<evidence type="ECO:0000256" key="1">
    <source>
        <dbReference type="ARBA" id="ARBA00005664"/>
    </source>
</evidence>
<dbReference type="PANTHER" id="PTHR31306:SF4">
    <property type="entry name" value="ALPHA-1,2-GALACTOSYLTRANSFERASE"/>
    <property type="match status" value="1"/>
</dbReference>
<evidence type="ECO:0000313" key="6">
    <source>
        <dbReference type="EMBL" id="ACO66271.1"/>
    </source>
</evidence>
<dbReference type="CAZy" id="GT34">
    <property type="family name" value="Glycosyltransferase Family 34"/>
</dbReference>
<evidence type="ECO:0000256" key="4">
    <source>
        <dbReference type="SAM" id="MobiDB-lite"/>
    </source>
</evidence>
<keyword evidence="3" id="KW-0808">Transferase</keyword>
<dbReference type="InParanoid" id="C1EEP1"/>
<keyword evidence="5" id="KW-0472">Membrane</keyword>
<sequence length="439" mass="49199">MVARHGAEVIHSMDSTSMPLRGQNVGLSAPTPRHSVSHQQWTNGSPTHQPMDDEEDKYAKHAKVPSPRTPPEMPNGSRWGTRRATNGWIGSRSPSRGVATLSGKGAGRGRRKKRYPTLALLAALMVLWVFAPAIHHVVTGVHKVFIRGYLFSIERPHHCLPSTPAPQDLADDDPIANLPPADLADLPGEIPANRKPKVGIVSLCDHNVDAICAASVANKQAYADRHGYDVIVDSEIIDESRPTSWSKLLAMRKYLPYYDYLFYVDVDTIIANVDVKLEDIVDYGYDQILAADRNGLNCGVWLIRNTPWSLWFLDEMWAQEQLVAPSTRVLFHYEQRAMHYLYQSRVWRRAVKGEPYKGANTIRARTKVVNSCVFNSLPAWYVKGDFVVHLAGLKGIAKCLAFRHYYGTARREMTEKYGALTDEANVEPPTLTTCLFGRI</sequence>
<comment type="similarity">
    <text evidence="1">Belongs to the glycosyltransferase 34 family.</text>
</comment>
<gene>
    <name evidence="6" type="ORF">MICPUN_62693</name>
</gene>
<organism evidence="6 7">
    <name type="scientific">Micromonas commoda (strain RCC299 / NOUM17 / CCMP2709)</name>
    <name type="common">Picoplanktonic green alga</name>
    <dbReference type="NCBI Taxonomy" id="296587"/>
    <lineage>
        <taxon>Eukaryota</taxon>
        <taxon>Viridiplantae</taxon>
        <taxon>Chlorophyta</taxon>
        <taxon>Mamiellophyceae</taxon>
        <taxon>Mamiellales</taxon>
        <taxon>Mamiellaceae</taxon>
        <taxon>Micromonas</taxon>
    </lineage>
</organism>
<dbReference type="InterPro" id="IPR008630">
    <property type="entry name" value="Glyco_trans_34"/>
</dbReference>
<dbReference type="GO" id="GO:0006487">
    <property type="term" value="P:protein N-linked glycosylation"/>
    <property type="evidence" value="ECO:0007669"/>
    <property type="project" value="TreeGrafter"/>
</dbReference>
<dbReference type="InterPro" id="IPR029044">
    <property type="entry name" value="Nucleotide-diphossugar_trans"/>
</dbReference>
<evidence type="ECO:0008006" key="8">
    <source>
        <dbReference type="Google" id="ProtNLM"/>
    </source>
</evidence>
<dbReference type="eggNOG" id="KOG4748">
    <property type="taxonomic scope" value="Eukaryota"/>
</dbReference>
<evidence type="ECO:0000256" key="5">
    <source>
        <dbReference type="SAM" id="Phobius"/>
    </source>
</evidence>
<dbReference type="Pfam" id="PF05637">
    <property type="entry name" value="Glyco_transf_34"/>
    <property type="match status" value="2"/>
</dbReference>
<keyword evidence="5" id="KW-1133">Transmembrane helix</keyword>
<reference evidence="6 7" key="1">
    <citation type="journal article" date="2009" name="Science">
        <title>Green evolution and dynamic adaptations revealed by genomes of the marine picoeukaryotes Micromonas.</title>
        <authorList>
            <person name="Worden A.Z."/>
            <person name="Lee J.H."/>
            <person name="Mock T."/>
            <person name="Rouze P."/>
            <person name="Simmons M.P."/>
            <person name="Aerts A.L."/>
            <person name="Allen A.E."/>
            <person name="Cuvelier M.L."/>
            <person name="Derelle E."/>
            <person name="Everett M.V."/>
            <person name="Foulon E."/>
            <person name="Grimwood J."/>
            <person name="Gundlach H."/>
            <person name="Henrissat B."/>
            <person name="Napoli C."/>
            <person name="McDonald S.M."/>
            <person name="Parker M.S."/>
            <person name="Rombauts S."/>
            <person name="Salamov A."/>
            <person name="Von Dassow P."/>
            <person name="Badger J.H."/>
            <person name="Coutinho P.M."/>
            <person name="Demir E."/>
            <person name="Dubchak I."/>
            <person name="Gentemann C."/>
            <person name="Eikrem W."/>
            <person name="Gready J.E."/>
            <person name="John U."/>
            <person name="Lanier W."/>
            <person name="Lindquist E.A."/>
            <person name="Lucas S."/>
            <person name="Mayer K.F."/>
            <person name="Moreau H."/>
            <person name="Not F."/>
            <person name="Otillar R."/>
            <person name="Panaud O."/>
            <person name="Pangilinan J."/>
            <person name="Paulsen I."/>
            <person name="Piegu B."/>
            <person name="Poliakov A."/>
            <person name="Robbens S."/>
            <person name="Schmutz J."/>
            <person name="Toulza E."/>
            <person name="Wyss T."/>
            <person name="Zelensky A."/>
            <person name="Zhou K."/>
            <person name="Armbrust E.V."/>
            <person name="Bhattacharya D."/>
            <person name="Goodenough U.W."/>
            <person name="Van de Peer Y."/>
            <person name="Grigoriev I.V."/>
        </authorList>
    </citation>
    <scope>NUCLEOTIDE SEQUENCE [LARGE SCALE GENOMIC DNA]</scope>
    <source>
        <strain evidence="7">RCC299 / NOUM17</strain>
    </source>
</reference>
<feature type="transmembrane region" description="Helical" evidence="5">
    <location>
        <begin position="118"/>
        <end position="138"/>
    </location>
</feature>
<dbReference type="PANTHER" id="PTHR31306">
    <property type="entry name" value="ALPHA-1,6-MANNOSYLTRANSFERASE MNN11-RELATED"/>
    <property type="match status" value="1"/>
</dbReference>
<dbReference type="RefSeq" id="XP_002505013.1">
    <property type="nucleotide sequence ID" value="XM_002504967.1"/>
</dbReference>
<feature type="region of interest" description="Disordered" evidence="4">
    <location>
        <begin position="1"/>
        <end position="110"/>
    </location>
</feature>
<dbReference type="OMA" id="VANKQAY"/>
<dbReference type="EMBL" id="CP001330">
    <property type="protein sequence ID" value="ACO66271.1"/>
    <property type="molecule type" value="Genomic_DNA"/>
</dbReference>
<evidence type="ECO:0000256" key="3">
    <source>
        <dbReference type="ARBA" id="ARBA00022679"/>
    </source>
</evidence>
<evidence type="ECO:0000313" key="7">
    <source>
        <dbReference type="Proteomes" id="UP000002009"/>
    </source>
</evidence>
<dbReference type="SUPFAM" id="SSF53448">
    <property type="entry name" value="Nucleotide-diphospho-sugar transferases"/>
    <property type="match status" value="1"/>
</dbReference>
<dbReference type="Gene3D" id="3.90.550.10">
    <property type="entry name" value="Spore Coat Polysaccharide Biosynthesis Protein SpsA, Chain A"/>
    <property type="match status" value="1"/>
</dbReference>
<dbReference type="GO" id="GO:0000139">
    <property type="term" value="C:Golgi membrane"/>
    <property type="evidence" value="ECO:0007669"/>
    <property type="project" value="TreeGrafter"/>
</dbReference>
<evidence type="ECO:0000256" key="2">
    <source>
        <dbReference type="ARBA" id="ARBA00022676"/>
    </source>
</evidence>
<keyword evidence="2" id="KW-0328">Glycosyltransferase</keyword>
<dbReference type="Proteomes" id="UP000002009">
    <property type="component" value="Chromosome 11"/>
</dbReference>
<dbReference type="OrthoDB" id="407658at2759"/>
<dbReference type="KEGG" id="mis:MICPUN_62693"/>